<dbReference type="AlphaFoldDB" id="R0E533"/>
<protein>
    <submittedName>
        <fullName evidence="2">Uncharacterized protein</fullName>
    </submittedName>
</protein>
<name>R0E533_CAUVI</name>
<sequence precursor="true">MTSAADPKIALSLPTRDAFRLGETLLHMALSAAIPVSAILFVVLTL</sequence>
<keyword evidence="1" id="KW-0472">Membrane</keyword>
<dbReference type="PATRIC" id="fig|1292034.3.peg.3362"/>
<dbReference type="RefSeq" id="WP_004622520.1">
    <property type="nucleotide sequence ID" value="NZ_APMP01000027.1"/>
</dbReference>
<keyword evidence="1" id="KW-1133">Transmembrane helix</keyword>
<organism evidence="2 3">
    <name type="scientific">Caulobacter vibrioides OR37</name>
    <dbReference type="NCBI Taxonomy" id="1292034"/>
    <lineage>
        <taxon>Bacteria</taxon>
        <taxon>Pseudomonadati</taxon>
        <taxon>Pseudomonadota</taxon>
        <taxon>Alphaproteobacteria</taxon>
        <taxon>Caulobacterales</taxon>
        <taxon>Caulobacteraceae</taxon>
        <taxon>Caulobacter</taxon>
    </lineage>
</organism>
<dbReference type="Proteomes" id="UP000013063">
    <property type="component" value="Unassembled WGS sequence"/>
</dbReference>
<evidence type="ECO:0000256" key="1">
    <source>
        <dbReference type="SAM" id="Phobius"/>
    </source>
</evidence>
<accession>R0E533</accession>
<feature type="transmembrane region" description="Helical" evidence="1">
    <location>
        <begin position="25"/>
        <end position="44"/>
    </location>
</feature>
<proteinExistence type="predicted"/>
<gene>
    <name evidence="2" type="ORF">OR37_03391</name>
</gene>
<comment type="caution">
    <text evidence="2">The sequence shown here is derived from an EMBL/GenBank/DDBJ whole genome shotgun (WGS) entry which is preliminary data.</text>
</comment>
<reference evidence="2 3" key="1">
    <citation type="journal article" date="2013" name="Genome Announc.">
        <title>Draft Genome Sequence for Caulobacter sp. Strain OR37, a Bacterium Tolerant to Heavy Metals.</title>
        <authorList>
            <person name="Utturkar S.M."/>
            <person name="Bollmann A."/>
            <person name="Brzoska R.M."/>
            <person name="Klingeman D.M."/>
            <person name="Epstein S.E."/>
            <person name="Palumbo A.V."/>
            <person name="Brown S.D."/>
        </authorList>
    </citation>
    <scope>NUCLEOTIDE SEQUENCE [LARGE SCALE GENOMIC DNA]</scope>
    <source>
        <strain evidence="2 3">OR37</strain>
    </source>
</reference>
<dbReference type="EMBL" id="APMP01000027">
    <property type="protein sequence ID" value="ENZ80673.1"/>
    <property type="molecule type" value="Genomic_DNA"/>
</dbReference>
<keyword evidence="3" id="KW-1185">Reference proteome</keyword>
<evidence type="ECO:0000313" key="3">
    <source>
        <dbReference type="Proteomes" id="UP000013063"/>
    </source>
</evidence>
<keyword evidence="1" id="KW-0812">Transmembrane</keyword>
<evidence type="ECO:0000313" key="2">
    <source>
        <dbReference type="EMBL" id="ENZ80673.1"/>
    </source>
</evidence>